<sequence length="84" mass="9237">MPINFRSKRGDFDALASGLPIQPVLKYGLRSLTCVRVNGLVNPQGARKLTDAIPLRGAMSTDIDLLRRVRVSIPVGTRKMVNYA</sequence>
<protein>
    <submittedName>
        <fullName evidence="1">Uncharacterized protein</fullName>
    </submittedName>
</protein>
<name>A0AAW2IX73_SESRA</name>
<dbReference type="EMBL" id="JACGWJ010000952">
    <property type="protein sequence ID" value="KAL0286496.1"/>
    <property type="molecule type" value="Genomic_DNA"/>
</dbReference>
<accession>A0AAW2IX73</accession>
<proteinExistence type="predicted"/>
<dbReference type="AlphaFoldDB" id="A0AAW2IX73"/>
<evidence type="ECO:0000313" key="1">
    <source>
        <dbReference type="EMBL" id="KAL0286496.1"/>
    </source>
</evidence>
<comment type="caution">
    <text evidence="1">The sequence shown here is derived from an EMBL/GenBank/DDBJ whole genome shotgun (WGS) entry which is preliminary data.</text>
</comment>
<gene>
    <name evidence="1" type="ORF">Sradi_7146400</name>
</gene>
<reference evidence="1" key="1">
    <citation type="submission" date="2020-06" db="EMBL/GenBank/DDBJ databases">
        <authorList>
            <person name="Li T."/>
            <person name="Hu X."/>
            <person name="Zhang T."/>
            <person name="Song X."/>
            <person name="Zhang H."/>
            <person name="Dai N."/>
            <person name="Sheng W."/>
            <person name="Hou X."/>
            <person name="Wei L."/>
        </authorList>
    </citation>
    <scope>NUCLEOTIDE SEQUENCE</scope>
    <source>
        <strain evidence="1">G02</strain>
        <tissue evidence="1">Leaf</tissue>
    </source>
</reference>
<reference evidence="1" key="2">
    <citation type="journal article" date="2024" name="Plant">
        <title>Genomic evolution and insights into agronomic trait innovations of Sesamum species.</title>
        <authorList>
            <person name="Miao H."/>
            <person name="Wang L."/>
            <person name="Qu L."/>
            <person name="Liu H."/>
            <person name="Sun Y."/>
            <person name="Le M."/>
            <person name="Wang Q."/>
            <person name="Wei S."/>
            <person name="Zheng Y."/>
            <person name="Lin W."/>
            <person name="Duan Y."/>
            <person name="Cao H."/>
            <person name="Xiong S."/>
            <person name="Wang X."/>
            <person name="Wei L."/>
            <person name="Li C."/>
            <person name="Ma Q."/>
            <person name="Ju M."/>
            <person name="Zhao R."/>
            <person name="Li G."/>
            <person name="Mu C."/>
            <person name="Tian Q."/>
            <person name="Mei H."/>
            <person name="Zhang T."/>
            <person name="Gao T."/>
            <person name="Zhang H."/>
        </authorList>
    </citation>
    <scope>NUCLEOTIDE SEQUENCE</scope>
    <source>
        <strain evidence="1">G02</strain>
    </source>
</reference>
<organism evidence="1">
    <name type="scientific">Sesamum radiatum</name>
    <name type="common">Black benniseed</name>
    <dbReference type="NCBI Taxonomy" id="300843"/>
    <lineage>
        <taxon>Eukaryota</taxon>
        <taxon>Viridiplantae</taxon>
        <taxon>Streptophyta</taxon>
        <taxon>Embryophyta</taxon>
        <taxon>Tracheophyta</taxon>
        <taxon>Spermatophyta</taxon>
        <taxon>Magnoliopsida</taxon>
        <taxon>eudicotyledons</taxon>
        <taxon>Gunneridae</taxon>
        <taxon>Pentapetalae</taxon>
        <taxon>asterids</taxon>
        <taxon>lamiids</taxon>
        <taxon>Lamiales</taxon>
        <taxon>Pedaliaceae</taxon>
        <taxon>Sesamum</taxon>
    </lineage>
</organism>